<comment type="caution">
    <text evidence="1">The sequence shown here is derived from an EMBL/GenBank/DDBJ whole genome shotgun (WGS) entry which is preliminary data.</text>
</comment>
<dbReference type="EMBL" id="QXFT01000745">
    <property type="protein sequence ID" value="KAE9336672.1"/>
    <property type="molecule type" value="Genomic_DNA"/>
</dbReference>
<accession>A0A6A4F8I8</accession>
<proteinExistence type="predicted"/>
<evidence type="ECO:0000313" key="2">
    <source>
        <dbReference type="Proteomes" id="UP000434957"/>
    </source>
</evidence>
<dbReference type="Proteomes" id="UP000434957">
    <property type="component" value="Unassembled WGS sequence"/>
</dbReference>
<keyword evidence="2" id="KW-1185">Reference proteome</keyword>
<gene>
    <name evidence="1" type="ORF">PR003_g12397</name>
</gene>
<sequence length="53" mass="5876">MHSRVNELAPLLLRVLIYAAVERLYNGAQVAALLPSVEYGEAEKLAVRASRRP</sequence>
<evidence type="ECO:0000313" key="1">
    <source>
        <dbReference type="EMBL" id="KAE9336672.1"/>
    </source>
</evidence>
<protein>
    <submittedName>
        <fullName evidence="1">Uncharacterized protein</fullName>
    </submittedName>
</protein>
<reference evidence="1 2" key="1">
    <citation type="submission" date="2018-08" db="EMBL/GenBank/DDBJ databases">
        <title>Genomic investigation of the strawberry pathogen Phytophthora fragariae indicates pathogenicity is determined by transcriptional variation in three key races.</title>
        <authorList>
            <person name="Adams T.M."/>
            <person name="Armitage A.D."/>
            <person name="Sobczyk M.K."/>
            <person name="Bates H.J."/>
            <person name="Dunwell J.M."/>
            <person name="Nellist C.F."/>
            <person name="Harrison R.J."/>
        </authorList>
    </citation>
    <scope>NUCLEOTIDE SEQUENCE [LARGE SCALE GENOMIC DNA]</scope>
    <source>
        <strain evidence="1 2">SCRP333</strain>
    </source>
</reference>
<dbReference type="AlphaFoldDB" id="A0A6A4F8I8"/>
<organism evidence="1 2">
    <name type="scientific">Phytophthora rubi</name>
    <dbReference type="NCBI Taxonomy" id="129364"/>
    <lineage>
        <taxon>Eukaryota</taxon>
        <taxon>Sar</taxon>
        <taxon>Stramenopiles</taxon>
        <taxon>Oomycota</taxon>
        <taxon>Peronosporomycetes</taxon>
        <taxon>Peronosporales</taxon>
        <taxon>Peronosporaceae</taxon>
        <taxon>Phytophthora</taxon>
    </lineage>
</organism>
<name>A0A6A4F8I8_9STRA</name>